<evidence type="ECO:0000256" key="1">
    <source>
        <dbReference type="ARBA" id="ARBA00008694"/>
    </source>
</evidence>
<dbReference type="PANTHER" id="PTHR10545">
    <property type="entry name" value="DIAMINE N-ACETYLTRANSFERASE"/>
    <property type="match status" value="1"/>
</dbReference>
<dbReference type="SUPFAM" id="SSF55729">
    <property type="entry name" value="Acyl-CoA N-acyltransferases (Nat)"/>
    <property type="match status" value="1"/>
</dbReference>
<keyword evidence="2" id="KW-0808">Transferase</keyword>
<dbReference type="PANTHER" id="PTHR10545:SF29">
    <property type="entry name" value="GH14572P-RELATED"/>
    <property type="match status" value="1"/>
</dbReference>
<comment type="similarity">
    <text evidence="1">Belongs to the acetyltransferase family.</text>
</comment>
<organism evidence="5 6">
    <name type="scientific">Candidatus Onthomorpha intestinigallinarum</name>
    <dbReference type="NCBI Taxonomy" id="2840880"/>
    <lineage>
        <taxon>Bacteria</taxon>
        <taxon>Pseudomonadati</taxon>
        <taxon>Bacteroidota</taxon>
        <taxon>Bacteroidia</taxon>
        <taxon>Bacteroidales</taxon>
        <taxon>Candidatus Onthomorpha</taxon>
    </lineage>
</organism>
<dbReference type="Proteomes" id="UP000824267">
    <property type="component" value="Unassembled WGS sequence"/>
</dbReference>
<reference evidence="5" key="2">
    <citation type="submission" date="2021-04" db="EMBL/GenBank/DDBJ databases">
        <authorList>
            <person name="Gilroy R."/>
        </authorList>
    </citation>
    <scope>NUCLEOTIDE SEQUENCE</scope>
    <source>
        <strain evidence="5">Gambia16-930</strain>
    </source>
</reference>
<dbReference type="AlphaFoldDB" id="A0A9D1RI93"/>
<protein>
    <submittedName>
        <fullName evidence="5">GNAT family N-acetyltransferase</fullName>
    </submittedName>
</protein>
<dbReference type="Pfam" id="PF00583">
    <property type="entry name" value="Acetyltransf_1"/>
    <property type="match status" value="1"/>
</dbReference>
<dbReference type="Gene3D" id="3.40.630.30">
    <property type="match status" value="1"/>
</dbReference>
<dbReference type="PROSITE" id="PS51186">
    <property type="entry name" value="GNAT"/>
    <property type="match status" value="1"/>
</dbReference>
<dbReference type="CDD" id="cd04301">
    <property type="entry name" value="NAT_SF"/>
    <property type="match status" value="1"/>
</dbReference>
<dbReference type="InterPro" id="IPR000182">
    <property type="entry name" value="GNAT_dom"/>
</dbReference>
<dbReference type="FunFam" id="3.40.630.30:FF:000064">
    <property type="entry name" value="GNAT family acetyltransferase"/>
    <property type="match status" value="1"/>
</dbReference>
<accession>A0A9D1RI93</accession>
<dbReference type="EMBL" id="DXGG01000212">
    <property type="protein sequence ID" value="HIW87950.1"/>
    <property type="molecule type" value="Genomic_DNA"/>
</dbReference>
<dbReference type="InterPro" id="IPR016181">
    <property type="entry name" value="Acyl_CoA_acyltransferase"/>
</dbReference>
<evidence type="ECO:0000256" key="3">
    <source>
        <dbReference type="ARBA" id="ARBA00023315"/>
    </source>
</evidence>
<reference evidence="5" key="1">
    <citation type="journal article" date="2021" name="PeerJ">
        <title>Extensive microbial diversity within the chicken gut microbiome revealed by metagenomics and culture.</title>
        <authorList>
            <person name="Gilroy R."/>
            <person name="Ravi A."/>
            <person name="Getino M."/>
            <person name="Pursley I."/>
            <person name="Horton D.L."/>
            <person name="Alikhan N.F."/>
            <person name="Baker D."/>
            <person name="Gharbi K."/>
            <person name="Hall N."/>
            <person name="Watson M."/>
            <person name="Adriaenssens E.M."/>
            <person name="Foster-Nyarko E."/>
            <person name="Jarju S."/>
            <person name="Secka A."/>
            <person name="Antonio M."/>
            <person name="Oren A."/>
            <person name="Chaudhuri R.R."/>
            <person name="La Ragione R."/>
            <person name="Hildebrand F."/>
            <person name="Pallen M.J."/>
        </authorList>
    </citation>
    <scope>NUCLEOTIDE SEQUENCE</scope>
    <source>
        <strain evidence="5">Gambia16-930</strain>
    </source>
</reference>
<evidence type="ECO:0000256" key="2">
    <source>
        <dbReference type="ARBA" id="ARBA00022679"/>
    </source>
</evidence>
<comment type="caution">
    <text evidence="5">The sequence shown here is derived from an EMBL/GenBank/DDBJ whole genome shotgun (WGS) entry which is preliminary data.</text>
</comment>
<evidence type="ECO:0000313" key="6">
    <source>
        <dbReference type="Proteomes" id="UP000824267"/>
    </source>
</evidence>
<dbReference type="GO" id="GO:0008080">
    <property type="term" value="F:N-acetyltransferase activity"/>
    <property type="evidence" value="ECO:0007669"/>
    <property type="project" value="TreeGrafter"/>
</dbReference>
<evidence type="ECO:0000313" key="5">
    <source>
        <dbReference type="EMBL" id="HIW87950.1"/>
    </source>
</evidence>
<keyword evidence="3" id="KW-0012">Acyltransferase</keyword>
<name>A0A9D1RI93_9BACT</name>
<proteinExistence type="inferred from homology"/>
<evidence type="ECO:0000259" key="4">
    <source>
        <dbReference type="PROSITE" id="PS51186"/>
    </source>
</evidence>
<gene>
    <name evidence="5" type="ORF">IAC47_06730</name>
</gene>
<dbReference type="InterPro" id="IPR051016">
    <property type="entry name" value="Diverse_Substrate_AcTransf"/>
</dbReference>
<feature type="domain" description="N-acetyltransferase" evidence="4">
    <location>
        <begin position="2"/>
        <end position="149"/>
    </location>
</feature>
<sequence>MAKIRKAVIEDCSAILGLIKDLALYEKAPDEVEATEETLVQSIFVRKEAEVVLLEEGNEVLGFALYFFNFSTWKGRAGLYLEDLFVREQYRGKGYGKMLLSYLATIAKEKGCPRFEWIVLDWNTPSIDFYKAMGAVPLDTWTVFRLNREGISKLASEYKG</sequence>